<dbReference type="EMBL" id="JAINUG010000275">
    <property type="protein sequence ID" value="KAJ8384243.1"/>
    <property type="molecule type" value="Genomic_DNA"/>
</dbReference>
<reference evidence="2" key="1">
    <citation type="journal article" date="2023" name="Science">
        <title>Genome structures resolve the early diversification of teleost fishes.</title>
        <authorList>
            <person name="Parey E."/>
            <person name="Louis A."/>
            <person name="Montfort J."/>
            <person name="Bouchez O."/>
            <person name="Roques C."/>
            <person name="Iampietro C."/>
            <person name="Lluch J."/>
            <person name="Castinel A."/>
            <person name="Donnadieu C."/>
            <person name="Desvignes T."/>
            <person name="Floi Bucao C."/>
            <person name="Jouanno E."/>
            <person name="Wen M."/>
            <person name="Mejri S."/>
            <person name="Dirks R."/>
            <person name="Jansen H."/>
            <person name="Henkel C."/>
            <person name="Chen W.J."/>
            <person name="Zahm M."/>
            <person name="Cabau C."/>
            <person name="Klopp C."/>
            <person name="Thompson A.W."/>
            <person name="Robinson-Rechavi M."/>
            <person name="Braasch I."/>
            <person name="Lecointre G."/>
            <person name="Bobe J."/>
            <person name="Postlethwait J.H."/>
            <person name="Berthelot C."/>
            <person name="Roest Crollius H."/>
            <person name="Guiguen Y."/>
        </authorList>
    </citation>
    <scope>NUCLEOTIDE SEQUENCE</scope>
    <source>
        <strain evidence="2">NC1722</strain>
    </source>
</reference>
<dbReference type="Proteomes" id="UP001221898">
    <property type="component" value="Unassembled WGS sequence"/>
</dbReference>
<feature type="region of interest" description="Disordered" evidence="1">
    <location>
        <begin position="27"/>
        <end position="70"/>
    </location>
</feature>
<proteinExistence type="predicted"/>
<feature type="compositionally biased region" description="Pro residues" evidence="1">
    <location>
        <begin position="50"/>
        <end position="60"/>
    </location>
</feature>
<gene>
    <name evidence="2" type="ORF">AAFF_G00207040</name>
</gene>
<keyword evidence="3" id="KW-1185">Reference proteome</keyword>
<evidence type="ECO:0000313" key="3">
    <source>
        <dbReference type="Proteomes" id="UP001221898"/>
    </source>
</evidence>
<sequence>MRFRFHALLPDRPAPFLFPLKTSARIAMDSPVSSSRRGAPTEAPRLPGSEPGPPRSPAPRLPAKVQTHAGALPHPTAHLYRWVSAEAIGGLSAVYQQGAT</sequence>
<evidence type="ECO:0000256" key="1">
    <source>
        <dbReference type="SAM" id="MobiDB-lite"/>
    </source>
</evidence>
<evidence type="ECO:0000313" key="2">
    <source>
        <dbReference type="EMBL" id="KAJ8384243.1"/>
    </source>
</evidence>
<protein>
    <submittedName>
        <fullName evidence="2">Uncharacterized protein</fullName>
    </submittedName>
</protein>
<accession>A0AAD7RHF7</accession>
<name>A0AAD7RHF7_9TELE</name>
<dbReference type="AlphaFoldDB" id="A0AAD7RHF7"/>
<organism evidence="2 3">
    <name type="scientific">Aldrovandia affinis</name>
    <dbReference type="NCBI Taxonomy" id="143900"/>
    <lineage>
        <taxon>Eukaryota</taxon>
        <taxon>Metazoa</taxon>
        <taxon>Chordata</taxon>
        <taxon>Craniata</taxon>
        <taxon>Vertebrata</taxon>
        <taxon>Euteleostomi</taxon>
        <taxon>Actinopterygii</taxon>
        <taxon>Neopterygii</taxon>
        <taxon>Teleostei</taxon>
        <taxon>Notacanthiformes</taxon>
        <taxon>Halosauridae</taxon>
        <taxon>Aldrovandia</taxon>
    </lineage>
</organism>
<comment type="caution">
    <text evidence="2">The sequence shown here is derived from an EMBL/GenBank/DDBJ whole genome shotgun (WGS) entry which is preliminary data.</text>
</comment>